<dbReference type="GO" id="GO:0003995">
    <property type="term" value="F:acyl-CoA dehydrogenase activity"/>
    <property type="evidence" value="ECO:0007669"/>
    <property type="project" value="InterPro"/>
</dbReference>
<gene>
    <name evidence="2" type="ORF">G3W61_27575</name>
</gene>
<name>A0A7X5N1Z2_XANPE</name>
<dbReference type="InterPro" id="IPR015396">
    <property type="entry name" value="FadE_C"/>
</dbReference>
<proteinExistence type="predicted"/>
<protein>
    <submittedName>
        <fullName evidence="2">DUF1974 domain-containing protein</fullName>
    </submittedName>
</protein>
<feature type="non-terminal residue" evidence="2">
    <location>
        <position position="1"/>
    </location>
</feature>
<accession>A0A7X5N1Z2</accession>
<dbReference type="Proteomes" id="UP000471082">
    <property type="component" value="Unassembled WGS sequence"/>
</dbReference>
<dbReference type="GO" id="GO:0033539">
    <property type="term" value="P:fatty acid beta-oxidation using acyl-CoA dehydrogenase"/>
    <property type="evidence" value="ECO:0007669"/>
    <property type="project" value="InterPro"/>
</dbReference>
<sequence length="148" mass="16468">AVRSFWFGLTGARIGAAPGDAYTRRFFRKLDRYSANLALMADVSMLMLGGKLKFKESLSGRLGDVLSHIYLTSAMLKRYHDEGAPATDQPLLAWAFHDSVHKIETALSAALRNFPIRPVGWLMWVLIFPLGRRAEAPGDRLGHRVASI</sequence>
<evidence type="ECO:0000259" key="1">
    <source>
        <dbReference type="Pfam" id="PF09317"/>
    </source>
</evidence>
<comment type="caution">
    <text evidence="2">The sequence shown here is derived from an EMBL/GenBank/DDBJ whole genome shotgun (WGS) entry which is preliminary data.</text>
</comment>
<evidence type="ECO:0000313" key="2">
    <source>
        <dbReference type="EMBL" id="NEL79992.1"/>
    </source>
</evidence>
<reference evidence="2 3" key="1">
    <citation type="submission" date="2019-11" db="EMBL/GenBank/DDBJ databases">
        <title>Genome-resolved metagenomics to study the prevalence of co-infection and intraspecific heterogeneity among plant pathogen metapopulations.</title>
        <authorList>
            <person name="Newberry E."/>
            <person name="Bhandari R."/>
            <person name="Kemble J."/>
            <person name="Sikora E."/>
            <person name="Potnis N."/>
        </authorList>
    </citation>
    <scope>NUCLEOTIDE SEQUENCE [LARGE SCALE GENOMIC DNA]</scope>
    <source>
        <strain evidence="2">Xp_Tom_Tuscaloosa_18b</strain>
    </source>
</reference>
<dbReference type="AlphaFoldDB" id="A0A7X5N1Z2"/>
<dbReference type="Pfam" id="PF09317">
    <property type="entry name" value="ACDH_C"/>
    <property type="match status" value="1"/>
</dbReference>
<feature type="domain" description="Acyl-CoA dehydrogenase C-terminal bacterial-type" evidence="1">
    <location>
        <begin position="1"/>
        <end position="147"/>
    </location>
</feature>
<organism evidence="2 3">
    <name type="scientific">Xanthomonas perforans</name>
    <dbReference type="NCBI Taxonomy" id="442694"/>
    <lineage>
        <taxon>Bacteria</taxon>
        <taxon>Pseudomonadati</taxon>
        <taxon>Pseudomonadota</taxon>
        <taxon>Gammaproteobacteria</taxon>
        <taxon>Lysobacterales</taxon>
        <taxon>Lysobacteraceae</taxon>
        <taxon>Xanthomonas</taxon>
    </lineage>
</organism>
<feature type="non-terminal residue" evidence="2">
    <location>
        <position position="148"/>
    </location>
</feature>
<evidence type="ECO:0000313" key="3">
    <source>
        <dbReference type="Proteomes" id="UP000471082"/>
    </source>
</evidence>
<dbReference type="EMBL" id="JAAGYU010001140">
    <property type="protein sequence ID" value="NEL79992.1"/>
    <property type="molecule type" value="Genomic_DNA"/>
</dbReference>